<keyword evidence="3" id="KW-1185">Reference proteome</keyword>
<reference evidence="2 3" key="1">
    <citation type="journal article" date="2018" name="Nat. Genet.">
        <title>The Rosa genome provides new insights in the design of modern roses.</title>
        <authorList>
            <person name="Bendahmane M."/>
        </authorList>
    </citation>
    <scope>NUCLEOTIDE SEQUENCE [LARGE SCALE GENOMIC DNA]</scope>
    <source>
        <strain evidence="3">cv. Old Blush</strain>
    </source>
</reference>
<accession>A0A2P6PRE8</accession>
<organism evidence="2 3">
    <name type="scientific">Rosa chinensis</name>
    <name type="common">China rose</name>
    <dbReference type="NCBI Taxonomy" id="74649"/>
    <lineage>
        <taxon>Eukaryota</taxon>
        <taxon>Viridiplantae</taxon>
        <taxon>Streptophyta</taxon>
        <taxon>Embryophyta</taxon>
        <taxon>Tracheophyta</taxon>
        <taxon>Spermatophyta</taxon>
        <taxon>Magnoliopsida</taxon>
        <taxon>eudicotyledons</taxon>
        <taxon>Gunneridae</taxon>
        <taxon>Pentapetalae</taxon>
        <taxon>rosids</taxon>
        <taxon>fabids</taxon>
        <taxon>Rosales</taxon>
        <taxon>Rosaceae</taxon>
        <taxon>Rosoideae</taxon>
        <taxon>Rosoideae incertae sedis</taxon>
        <taxon>Rosa</taxon>
    </lineage>
</organism>
<dbReference type="AlphaFoldDB" id="A0A2P6PRE8"/>
<feature type="coiled-coil region" evidence="1">
    <location>
        <begin position="54"/>
        <end position="134"/>
    </location>
</feature>
<comment type="caution">
    <text evidence="2">The sequence shown here is derived from an EMBL/GenBank/DDBJ whole genome shotgun (WGS) entry which is preliminary data.</text>
</comment>
<dbReference type="Gramene" id="PRQ24498">
    <property type="protein sequence ID" value="PRQ24498"/>
    <property type="gene ID" value="RchiOBHm_Chr6g0273071"/>
</dbReference>
<evidence type="ECO:0008006" key="4">
    <source>
        <dbReference type="Google" id="ProtNLM"/>
    </source>
</evidence>
<proteinExistence type="predicted"/>
<gene>
    <name evidence="2" type="ORF">RchiOBHm_Chr6g0273071</name>
</gene>
<evidence type="ECO:0000256" key="1">
    <source>
        <dbReference type="SAM" id="Coils"/>
    </source>
</evidence>
<keyword evidence="1" id="KW-0175">Coiled coil</keyword>
<sequence>MKNLQNDPQMNEETGEIMTEDEIYDKVLSKIVGPPRSGYIRGLGAGPKPKRSKLAANDAQLREANQRVDQAERRAMQLAEELMAVKSTAAQQNEELKTVKAGAAQQNEELQAVKARATQQNEELEALKARQNQTDTLLLKLMAQLSQN</sequence>
<dbReference type="Proteomes" id="UP000238479">
    <property type="component" value="Chromosome 6"/>
</dbReference>
<dbReference type="OMA" id="QCSHATI"/>
<evidence type="ECO:0000313" key="3">
    <source>
        <dbReference type="Proteomes" id="UP000238479"/>
    </source>
</evidence>
<evidence type="ECO:0000313" key="2">
    <source>
        <dbReference type="EMBL" id="PRQ24498.1"/>
    </source>
</evidence>
<protein>
    <recommendedName>
        <fullName evidence="4">Transposase, Ptta/En/Spm, plant</fullName>
    </recommendedName>
</protein>
<name>A0A2P6PRE8_ROSCH</name>
<dbReference type="EMBL" id="PDCK01000044">
    <property type="protein sequence ID" value="PRQ24498.1"/>
    <property type="molecule type" value="Genomic_DNA"/>
</dbReference>